<comment type="caution">
    <text evidence="1">The sequence shown here is derived from an EMBL/GenBank/DDBJ whole genome shotgun (WGS) entry which is preliminary data.</text>
</comment>
<sequence length="45" mass="4919">MKADPSAKACVLCFHGGIFMPEREMAADFLRPDGNMQMDKSTAAK</sequence>
<dbReference type="AlphaFoldDB" id="A0A645FAJ5"/>
<evidence type="ECO:0000313" key="1">
    <source>
        <dbReference type="EMBL" id="MPN10582.1"/>
    </source>
</evidence>
<proteinExistence type="predicted"/>
<organism evidence="1">
    <name type="scientific">bioreactor metagenome</name>
    <dbReference type="NCBI Taxonomy" id="1076179"/>
    <lineage>
        <taxon>unclassified sequences</taxon>
        <taxon>metagenomes</taxon>
        <taxon>ecological metagenomes</taxon>
    </lineage>
</organism>
<gene>
    <name evidence="1" type="ORF">SDC9_157877</name>
</gene>
<protein>
    <submittedName>
        <fullName evidence="1">Uncharacterized protein</fullName>
    </submittedName>
</protein>
<dbReference type="EMBL" id="VSSQ01056744">
    <property type="protein sequence ID" value="MPN10582.1"/>
    <property type="molecule type" value="Genomic_DNA"/>
</dbReference>
<accession>A0A645FAJ5</accession>
<name>A0A645FAJ5_9ZZZZ</name>
<reference evidence="1" key="1">
    <citation type="submission" date="2019-08" db="EMBL/GenBank/DDBJ databases">
        <authorList>
            <person name="Kucharzyk K."/>
            <person name="Murdoch R.W."/>
            <person name="Higgins S."/>
            <person name="Loffler F."/>
        </authorList>
    </citation>
    <scope>NUCLEOTIDE SEQUENCE</scope>
</reference>